<evidence type="ECO:0008006" key="3">
    <source>
        <dbReference type="Google" id="ProtNLM"/>
    </source>
</evidence>
<dbReference type="Proteomes" id="UP001576774">
    <property type="component" value="Unassembled WGS sequence"/>
</dbReference>
<keyword evidence="2" id="KW-1185">Reference proteome</keyword>
<dbReference type="RefSeq" id="WP_413269733.1">
    <property type="nucleotide sequence ID" value="NZ_JBHFNQ010000055.1"/>
</dbReference>
<name>A0ABV4X250_9CYAN</name>
<evidence type="ECO:0000313" key="1">
    <source>
        <dbReference type="EMBL" id="MFB2876606.1"/>
    </source>
</evidence>
<reference evidence="1 2" key="1">
    <citation type="submission" date="2024-09" db="EMBL/GenBank/DDBJ databases">
        <title>Floridaenema gen nov. (Aerosakkonemataceae, Aerosakkonematales ord. nov., Cyanobacteria) from benthic tropical and subtropical fresh waters, with the description of four new species.</title>
        <authorList>
            <person name="Moretto J.A."/>
            <person name="Berthold D.E."/>
            <person name="Lefler F.W."/>
            <person name="Huang I.-S."/>
            <person name="Laughinghouse H. IV."/>
        </authorList>
    </citation>
    <scope>NUCLEOTIDE SEQUENCE [LARGE SCALE GENOMIC DNA]</scope>
    <source>
        <strain evidence="1 2">BLCC-F46</strain>
    </source>
</reference>
<comment type="caution">
    <text evidence="1">The sequence shown here is derived from an EMBL/GenBank/DDBJ whole genome shotgun (WGS) entry which is preliminary data.</text>
</comment>
<proteinExistence type="predicted"/>
<sequence length="96" mass="11144">MPFQYQSSLGRQLLARGTLAVTLVGSLALYHQSVLTDRVTLGHRYWRASGTHNPIASRTLYCRNKIILSRTDGRDRKEQGEKIRRCWLNLFRNNKI</sequence>
<protein>
    <recommendedName>
        <fullName evidence="3">Secreted protein</fullName>
    </recommendedName>
</protein>
<evidence type="ECO:0000313" key="2">
    <source>
        <dbReference type="Proteomes" id="UP001576774"/>
    </source>
</evidence>
<accession>A0ABV4X250</accession>
<gene>
    <name evidence="1" type="ORF">ACE1CC_06915</name>
</gene>
<organism evidence="1 2">
    <name type="scientific">Floridaenema aerugineum BLCC-F46</name>
    <dbReference type="NCBI Taxonomy" id="3153654"/>
    <lineage>
        <taxon>Bacteria</taxon>
        <taxon>Bacillati</taxon>
        <taxon>Cyanobacteriota</taxon>
        <taxon>Cyanophyceae</taxon>
        <taxon>Oscillatoriophycideae</taxon>
        <taxon>Aerosakkonematales</taxon>
        <taxon>Aerosakkonemataceae</taxon>
        <taxon>Floridanema</taxon>
        <taxon>Floridanema aerugineum</taxon>
    </lineage>
</organism>
<dbReference type="EMBL" id="JBHFNQ010000055">
    <property type="protein sequence ID" value="MFB2876606.1"/>
    <property type="molecule type" value="Genomic_DNA"/>
</dbReference>